<sequence>MPCIDVWLLFFPCATCCDARAMPHRPETQSRDVNYSSLGTFLMPHWKCKHCRGFAYAHRMALQSRIAYSWAAQFRDRFACVVACAAYSL</sequence>
<keyword evidence="3" id="KW-1185">Reference proteome</keyword>
<dbReference type="EMBL" id="LR026993">
    <property type="protein sequence ID" value="VDB94904.1"/>
    <property type="molecule type" value="Genomic_DNA"/>
</dbReference>
<evidence type="ECO:0000313" key="3">
    <source>
        <dbReference type="Proteomes" id="UP000324639"/>
    </source>
</evidence>
<gene>
    <name evidence="2" type="ORF">BGT96224V316_LOCUS7983</name>
</gene>
<feature type="signal peptide" evidence="1">
    <location>
        <begin position="1"/>
        <end position="19"/>
    </location>
</feature>
<organism evidence="2 3">
    <name type="scientific">Blumeria graminis f. sp. tritici</name>
    <dbReference type="NCBI Taxonomy" id="62690"/>
    <lineage>
        <taxon>Eukaryota</taxon>
        <taxon>Fungi</taxon>
        <taxon>Dikarya</taxon>
        <taxon>Ascomycota</taxon>
        <taxon>Pezizomycotina</taxon>
        <taxon>Leotiomycetes</taxon>
        <taxon>Erysiphales</taxon>
        <taxon>Erysiphaceae</taxon>
        <taxon>Blumeria</taxon>
    </lineage>
</organism>
<accession>A0A9X9QGL6</accession>
<proteinExistence type="predicted"/>
<protein>
    <submittedName>
        <fullName evidence="2">BgtE-5982</fullName>
    </submittedName>
</protein>
<dbReference type="AlphaFoldDB" id="A0A9X9QGL6"/>
<evidence type="ECO:0000256" key="1">
    <source>
        <dbReference type="SAM" id="SignalP"/>
    </source>
</evidence>
<evidence type="ECO:0000313" key="2">
    <source>
        <dbReference type="EMBL" id="VDB94904.1"/>
    </source>
</evidence>
<keyword evidence="1" id="KW-0732">Signal</keyword>
<dbReference type="Proteomes" id="UP000324639">
    <property type="component" value="Chromosome Bgt_-10"/>
</dbReference>
<feature type="chain" id="PRO_5040884830" evidence="1">
    <location>
        <begin position="20"/>
        <end position="89"/>
    </location>
</feature>
<name>A0A9X9QGL6_BLUGR</name>
<reference evidence="2 3" key="1">
    <citation type="submission" date="2018-08" db="EMBL/GenBank/DDBJ databases">
        <authorList>
            <person name="Muller C M."/>
        </authorList>
    </citation>
    <scope>NUCLEOTIDE SEQUENCE [LARGE SCALE GENOMIC DNA]</scope>
</reference>